<organism evidence="18 19">
    <name type="scientific">Acetanaerobacterium elongatum</name>
    <dbReference type="NCBI Taxonomy" id="258515"/>
    <lineage>
        <taxon>Bacteria</taxon>
        <taxon>Bacillati</taxon>
        <taxon>Bacillota</taxon>
        <taxon>Clostridia</taxon>
        <taxon>Eubacteriales</taxon>
        <taxon>Oscillospiraceae</taxon>
        <taxon>Acetanaerobacterium</taxon>
    </lineage>
</organism>
<feature type="active site" description="Acyl-ester intermediate" evidence="13">
    <location>
        <position position="60"/>
    </location>
</feature>
<dbReference type="InterPro" id="IPR018044">
    <property type="entry name" value="Peptidase_S11"/>
</dbReference>
<dbReference type="SUPFAM" id="SSF69189">
    <property type="entry name" value="Penicillin-binding protein associated domain"/>
    <property type="match status" value="1"/>
</dbReference>
<keyword evidence="10" id="KW-0573">Peptidoglycan synthesis</keyword>
<dbReference type="GO" id="GO:0009002">
    <property type="term" value="F:serine-type D-Ala-D-Ala carboxypeptidase activity"/>
    <property type="evidence" value="ECO:0007669"/>
    <property type="project" value="UniProtKB-EC"/>
</dbReference>
<evidence type="ECO:0000256" key="16">
    <source>
        <dbReference type="SAM" id="SignalP"/>
    </source>
</evidence>
<dbReference type="Proteomes" id="UP000199182">
    <property type="component" value="Unassembled WGS sequence"/>
</dbReference>
<dbReference type="PRINTS" id="PR00725">
    <property type="entry name" value="DADACBPTASE1"/>
</dbReference>
<sequence>MLKNVAAAVLATVVTFSGARAASTTVAAPEITAKAAVLVEANSMRVIYGLNEHDRLPNASTTKIMSAMLALEYPNLDEPFTVDSNAIQVEGSCMGLVEGDTVTMRALVYGMLLPSGNDAANAAAVRIDGDIPSFVERMNARAKQLGLKNTHYVTPSGLDAKEHYSSAYDLALLTTYAFKTPEFMNICKRSAAKVSFGNPPYERWLTNHNKLLKEYQGCIGVKTGFTDTAHRCLVSAAERDGVRLICVTLNDGNDWRDHAVLYDYGFANYKSVKLNTDVEDITLDVAGGQKSALHLTAPENATASLTEDDLKSLARKVKTPPFVYAPVKKGDRVGCIEFTANGIVVQTVPLYAGEDVAYKDVPTLWEMIMGWLH</sequence>
<feature type="chain" id="PRO_5011684390" description="serine-type D-Ala-D-Ala carboxypeptidase" evidence="16">
    <location>
        <begin position="22"/>
        <end position="373"/>
    </location>
</feature>
<comment type="catalytic activity">
    <reaction evidence="12">
        <text>Preferential cleavage: (Ac)2-L-Lys-D-Ala-|-D-Ala. Also transpeptidation of peptidyl-alanyl moieties that are N-acyl substituents of D-alanine.</text>
        <dbReference type="EC" id="3.4.16.4"/>
    </reaction>
</comment>
<dbReference type="RefSeq" id="WP_162840290.1">
    <property type="nucleotide sequence ID" value="NZ_FNID01000004.1"/>
</dbReference>
<keyword evidence="8" id="KW-0378">Hydrolase</keyword>
<dbReference type="PANTHER" id="PTHR21581">
    <property type="entry name" value="D-ALANYL-D-ALANINE CARBOXYPEPTIDASE"/>
    <property type="match status" value="1"/>
</dbReference>
<evidence type="ECO:0000256" key="4">
    <source>
        <dbReference type="ARBA" id="ARBA00012448"/>
    </source>
</evidence>
<keyword evidence="6" id="KW-0645">Protease</keyword>
<dbReference type="SMART" id="SM00936">
    <property type="entry name" value="PBP5_C"/>
    <property type="match status" value="1"/>
</dbReference>
<reference evidence="18 19" key="1">
    <citation type="submission" date="2016-10" db="EMBL/GenBank/DDBJ databases">
        <authorList>
            <person name="de Groot N.N."/>
        </authorList>
    </citation>
    <scope>NUCLEOTIDE SEQUENCE [LARGE SCALE GENOMIC DNA]</scope>
    <source>
        <strain evidence="18 19">CGMCC 1.5012</strain>
    </source>
</reference>
<evidence type="ECO:0000256" key="11">
    <source>
        <dbReference type="ARBA" id="ARBA00023316"/>
    </source>
</evidence>
<comment type="pathway">
    <text evidence="2">Cell wall biogenesis; peptidoglycan biosynthesis.</text>
</comment>
<keyword evidence="19" id="KW-1185">Reference proteome</keyword>
<protein>
    <recommendedName>
        <fullName evidence="4">serine-type D-Ala-D-Ala carboxypeptidase</fullName>
        <ecNumber evidence="4">3.4.16.4</ecNumber>
    </recommendedName>
</protein>
<comment type="function">
    <text evidence="1">Removes C-terminal D-alanyl residues from sugar-peptide cell wall precursors.</text>
</comment>
<dbReference type="InterPro" id="IPR015956">
    <property type="entry name" value="Peniciliin-bd_prot_C_sf"/>
</dbReference>
<feature type="signal peptide" evidence="16">
    <location>
        <begin position="1"/>
        <end position="21"/>
    </location>
</feature>
<evidence type="ECO:0000256" key="9">
    <source>
        <dbReference type="ARBA" id="ARBA00022960"/>
    </source>
</evidence>
<dbReference type="Pfam" id="PF00768">
    <property type="entry name" value="Peptidase_S11"/>
    <property type="match status" value="1"/>
</dbReference>
<dbReference type="InterPro" id="IPR037167">
    <property type="entry name" value="Peptidase_S11_C_sf"/>
</dbReference>
<evidence type="ECO:0000256" key="13">
    <source>
        <dbReference type="PIRSR" id="PIRSR618044-1"/>
    </source>
</evidence>
<evidence type="ECO:0000313" key="18">
    <source>
        <dbReference type="EMBL" id="SDM74216.1"/>
    </source>
</evidence>
<dbReference type="Pfam" id="PF07943">
    <property type="entry name" value="PBP5_C"/>
    <property type="match status" value="1"/>
</dbReference>
<evidence type="ECO:0000259" key="17">
    <source>
        <dbReference type="SMART" id="SM00936"/>
    </source>
</evidence>
<evidence type="ECO:0000256" key="8">
    <source>
        <dbReference type="ARBA" id="ARBA00022801"/>
    </source>
</evidence>
<evidence type="ECO:0000256" key="1">
    <source>
        <dbReference type="ARBA" id="ARBA00003217"/>
    </source>
</evidence>
<dbReference type="SUPFAM" id="SSF56601">
    <property type="entry name" value="beta-lactamase/transpeptidase-like"/>
    <property type="match status" value="1"/>
</dbReference>
<dbReference type="PANTHER" id="PTHR21581:SF33">
    <property type="entry name" value="D-ALANYL-D-ALANINE CARBOXYPEPTIDASE DACB"/>
    <property type="match status" value="1"/>
</dbReference>
<dbReference type="InterPro" id="IPR012338">
    <property type="entry name" value="Beta-lactam/transpept-like"/>
</dbReference>
<dbReference type="GO" id="GO:0008360">
    <property type="term" value="P:regulation of cell shape"/>
    <property type="evidence" value="ECO:0007669"/>
    <property type="project" value="UniProtKB-KW"/>
</dbReference>
<dbReference type="Gene3D" id="2.60.410.10">
    <property type="entry name" value="D-Ala-D-Ala carboxypeptidase, C-terminal domain"/>
    <property type="match status" value="1"/>
</dbReference>
<evidence type="ECO:0000256" key="7">
    <source>
        <dbReference type="ARBA" id="ARBA00022729"/>
    </source>
</evidence>
<dbReference type="EC" id="3.4.16.4" evidence="4"/>
<evidence type="ECO:0000313" key="19">
    <source>
        <dbReference type="Proteomes" id="UP000199182"/>
    </source>
</evidence>
<dbReference type="Gene3D" id="3.40.710.10">
    <property type="entry name" value="DD-peptidase/beta-lactamase superfamily"/>
    <property type="match status" value="1"/>
</dbReference>
<dbReference type="STRING" id="258515.SAMN05192585_10467"/>
<gene>
    <name evidence="18" type="ORF">SAMN05192585_10467</name>
</gene>
<comment type="similarity">
    <text evidence="3 15">Belongs to the peptidase S11 family.</text>
</comment>
<evidence type="ECO:0000256" key="6">
    <source>
        <dbReference type="ARBA" id="ARBA00022670"/>
    </source>
</evidence>
<evidence type="ECO:0000256" key="15">
    <source>
        <dbReference type="RuleBase" id="RU004016"/>
    </source>
</evidence>
<dbReference type="GO" id="GO:0071555">
    <property type="term" value="P:cell wall organization"/>
    <property type="evidence" value="ECO:0007669"/>
    <property type="project" value="UniProtKB-KW"/>
</dbReference>
<feature type="domain" description="Peptidase S11 D-Ala-D-Ala carboxypeptidase A C-terminal" evidence="17">
    <location>
        <begin position="269"/>
        <end position="358"/>
    </location>
</feature>
<feature type="active site" evidence="13">
    <location>
        <position position="115"/>
    </location>
</feature>
<keyword evidence="7 16" id="KW-0732">Signal</keyword>
<keyword evidence="9" id="KW-0133">Cell shape</keyword>
<feature type="binding site" evidence="14">
    <location>
        <position position="222"/>
    </location>
    <ligand>
        <name>substrate</name>
    </ligand>
</feature>
<evidence type="ECO:0000256" key="3">
    <source>
        <dbReference type="ARBA" id="ARBA00007164"/>
    </source>
</evidence>
<evidence type="ECO:0000256" key="5">
    <source>
        <dbReference type="ARBA" id="ARBA00022645"/>
    </source>
</evidence>
<dbReference type="InterPro" id="IPR012907">
    <property type="entry name" value="Peptidase_S11_C"/>
</dbReference>
<proteinExistence type="inferred from homology"/>
<dbReference type="EMBL" id="FNID01000004">
    <property type="protein sequence ID" value="SDM74216.1"/>
    <property type="molecule type" value="Genomic_DNA"/>
</dbReference>
<dbReference type="GO" id="GO:0006508">
    <property type="term" value="P:proteolysis"/>
    <property type="evidence" value="ECO:0007669"/>
    <property type="project" value="UniProtKB-KW"/>
</dbReference>
<feature type="active site" description="Proton acceptor" evidence="13">
    <location>
        <position position="63"/>
    </location>
</feature>
<accession>A0A1G9VPZ9</accession>
<dbReference type="UniPathway" id="UPA00219"/>
<evidence type="ECO:0000256" key="2">
    <source>
        <dbReference type="ARBA" id="ARBA00004752"/>
    </source>
</evidence>
<dbReference type="GO" id="GO:0009252">
    <property type="term" value="P:peptidoglycan biosynthetic process"/>
    <property type="evidence" value="ECO:0007669"/>
    <property type="project" value="UniProtKB-UniPathway"/>
</dbReference>
<keyword evidence="5 18" id="KW-0121">Carboxypeptidase</keyword>
<evidence type="ECO:0000256" key="12">
    <source>
        <dbReference type="ARBA" id="ARBA00034000"/>
    </source>
</evidence>
<evidence type="ECO:0000256" key="10">
    <source>
        <dbReference type="ARBA" id="ARBA00022984"/>
    </source>
</evidence>
<name>A0A1G9VPZ9_9FIRM</name>
<dbReference type="AlphaFoldDB" id="A0A1G9VPZ9"/>
<evidence type="ECO:0000256" key="14">
    <source>
        <dbReference type="PIRSR" id="PIRSR618044-2"/>
    </source>
</evidence>
<keyword evidence="11" id="KW-0961">Cell wall biogenesis/degradation</keyword>
<dbReference type="InterPro" id="IPR001967">
    <property type="entry name" value="Peptidase_S11_N"/>
</dbReference>